<name>A0A3Q1H5M2_ANATE</name>
<evidence type="ECO:0000256" key="5">
    <source>
        <dbReference type="ARBA" id="ARBA00022670"/>
    </source>
</evidence>
<feature type="binding site" description="in inhibited form" evidence="16">
    <location>
        <position position="89"/>
    </location>
    <ligand>
        <name>Zn(2+)</name>
        <dbReference type="ChEBI" id="CHEBI:29105"/>
        <label>2</label>
        <note>catalytic</note>
    </ligand>
</feature>
<feature type="binding site" evidence="16">
    <location>
        <position position="193"/>
    </location>
    <ligand>
        <name>Ca(2+)</name>
        <dbReference type="ChEBI" id="CHEBI:29108"/>
        <label>2</label>
    </ligand>
</feature>
<dbReference type="GO" id="GO:0030574">
    <property type="term" value="P:collagen catabolic process"/>
    <property type="evidence" value="ECO:0007669"/>
    <property type="project" value="UniProtKB-KW"/>
</dbReference>
<dbReference type="InterPro" id="IPR036365">
    <property type="entry name" value="PGBD-like_sf"/>
</dbReference>
<keyword evidence="9 16" id="KW-0862">Zinc</keyword>
<dbReference type="RefSeq" id="XP_026228779.1">
    <property type="nucleotide sequence ID" value="XM_026372994.1"/>
</dbReference>
<feature type="binding site" evidence="16">
    <location>
        <position position="200"/>
    </location>
    <ligand>
        <name>Ca(2+)</name>
        <dbReference type="ChEBI" id="CHEBI:29108"/>
        <label>1</label>
    </ligand>
</feature>
<dbReference type="InterPro" id="IPR006026">
    <property type="entry name" value="Peptidase_Metallo"/>
</dbReference>
<evidence type="ECO:0000256" key="6">
    <source>
        <dbReference type="ARBA" id="ARBA00022723"/>
    </source>
</evidence>
<organism evidence="20 21">
    <name type="scientific">Anabas testudineus</name>
    <name type="common">Climbing perch</name>
    <name type="synonym">Anthias testudineus</name>
    <dbReference type="NCBI Taxonomy" id="64144"/>
    <lineage>
        <taxon>Eukaryota</taxon>
        <taxon>Metazoa</taxon>
        <taxon>Chordata</taxon>
        <taxon>Craniata</taxon>
        <taxon>Vertebrata</taxon>
        <taxon>Euteleostomi</taxon>
        <taxon>Actinopterygii</taxon>
        <taxon>Neopterygii</taxon>
        <taxon>Teleostei</taxon>
        <taxon>Neoteleostei</taxon>
        <taxon>Acanthomorphata</taxon>
        <taxon>Anabantaria</taxon>
        <taxon>Anabantiformes</taxon>
        <taxon>Anabantoidei</taxon>
        <taxon>Anabantidae</taxon>
        <taxon>Anabas</taxon>
    </lineage>
</organism>
<evidence type="ECO:0000256" key="2">
    <source>
        <dbReference type="ARBA" id="ARBA00010370"/>
    </source>
</evidence>
<reference evidence="20" key="2">
    <citation type="submission" date="2025-08" db="UniProtKB">
        <authorList>
            <consortium name="Ensembl"/>
        </authorList>
    </citation>
    <scope>IDENTIFICATION</scope>
</reference>
<evidence type="ECO:0000313" key="21">
    <source>
        <dbReference type="Proteomes" id="UP000265040"/>
    </source>
</evidence>
<dbReference type="GO" id="GO:0004222">
    <property type="term" value="F:metalloendopeptidase activity"/>
    <property type="evidence" value="ECO:0007669"/>
    <property type="project" value="InterPro"/>
</dbReference>
<evidence type="ECO:0000313" key="20">
    <source>
        <dbReference type="Ensembl" id="ENSATEP00000003627.3"/>
    </source>
</evidence>
<evidence type="ECO:0000256" key="3">
    <source>
        <dbReference type="ARBA" id="ARBA00022525"/>
    </source>
</evidence>
<dbReference type="PANTHER" id="PTHR10201">
    <property type="entry name" value="MATRIX METALLOPROTEINASE"/>
    <property type="match status" value="1"/>
</dbReference>
<feature type="binding site" evidence="16">
    <location>
        <position position="236"/>
    </location>
    <ligand>
        <name>Zn(2+)</name>
        <dbReference type="ChEBI" id="CHEBI:29105"/>
        <label>2</label>
        <note>catalytic</note>
    </ligand>
</feature>
<feature type="binding site" evidence="16">
    <location>
        <position position="191"/>
    </location>
    <ligand>
        <name>Ca(2+)</name>
        <dbReference type="ChEBI" id="CHEBI:29108"/>
        <label>2</label>
    </ligand>
</feature>
<evidence type="ECO:0000256" key="8">
    <source>
        <dbReference type="ARBA" id="ARBA00022801"/>
    </source>
</evidence>
<evidence type="ECO:0000256" key="18">
    <source>
        <dbReference type="SAM" id="SignalP"/>
    </source>
</evidence>
<reference evidence="20" key="1">
    <citation type="submission" date="2021-04" db="EMBL/GenBank/DDBJ databases">
        <authorList>
            <consortium name="Wellcome Sanger Institute Data Sharing"/>
        </authorList>
    </citation>
    <scope>NUCLEOTIDE SEQUENCE [LARGE SCALE GENOMIC DNA]</scope>
</reference>
<evidence type="ECO:0000259" key="19">
    <source>
        <dbReference type="SMART" id="SM00235"/>
    </source>
</evidence>
<dbReference type="STRING" id="64144.ENSATEP00000003627"/>
<dbReference type="GeneTree" id="ENSGT00940000154907"/>
<feature type="binding site" evidence="16">
    <location>
        <position position="182"/>
    </location>
    <ligand>
        <name>Zn(2+)</name>
        <dbReference type="ChEBI" id="CHEBI:29105"/>
        <label>1</label>
    </ligand>
</feature>
<reference evidence="20" key="3">
    <citation type="submission" date="2025-09" db="UniProtKB">
        <authorList>
            <consortium name="Ensembl"/>
        </authorList>
    </citation>
    <scope>IDENTIFICATION</scope>
</reference>
<dbReference type="FunFam" id="3.40.390.10:FF:000007">
    <property type="entry name" value="Collagenase 3"/>
    <property type="match status" value="1"/>
</dbReference>
<feature type="binding site" evidence="16">
    <location>
        <position position="195"/>
    </location>
    <ligand>
        <name>Zn(2+)</name>
        <dbReference type="ChEBI" id="CHEBI:29105"/>
        <label>1</label>
    </ligand>
</feature>
<evidence type="ECO:0000256" key="16">
    <source>
        <dbReference type="PIRSR" id="PIRSR621190-2"/>
    </source>
</evidence>
<evidence type="ECO:0000256" key="12">
    <source>
        <dbReference type="ARBA" id="ARBA00023105"/>
    </source>
</evidence>
<dbReference type="Proteomes" id="UP000265040">
    <property type="component" value="Chromosome 14"/>
</dbReference>
<evidence type="ECO:0000256" key="11">
    <source>
        <dbReference type="ARBA" id="ARBA00023049"/>
    </source>
</evidence>
<dbReference type="GeneID" id="113170757"/>
<dbReference type="GO" id="GO:0008270">
    <property type="term" value="F:zinc ion binding"/>
    <property type="evidence" value="ECO:0007669"/>
    <property type="project" value="InterPro"/>
</dbReference>
<dbReference type="InterPro" id="IPR001818">
    <property type="entry name" value="Pept_M10_metallopeptidase"/>
</dbReference>
<dbReference type="GO" id="GO:0031012">
    <property type="term" value="C:extracellular matrix"/>
    <property type="evidence" value="ECO:0007669"/>
    <property type="project" value="InterPro"/>
</dbReference>
<feature type="binding site" evidence="16">
    <location>
        <position position="200"/>
    </location>
    <ligand>
        <name>Ca(2+)</name>
        <dbReference type="ChEBI" id="CHEBI:29108"/>
        <label>3</label>
    </ligand>
</feature>
<feature type="binding site" evidence="16">
    <location>
        <position position="228"/>
    </location>
    <ligand>
        <name>Zn(2+)</name>
        <dbReference type="ChEBI" id="CHEBI:29105"/>
        <label>2</label>
        <note>catalytic</note>
    </ligand>
</feature>
<keyword evidence="7 18" id="KW-0732">Signal</keyword>
<dbReference type="AlphaFoldDB" id="A0A3Q1H5M2"/>
<evidence type="ECO:0000256" key="1">
    <source>
        <dbReference type="ARBA" id="ARBA00004498"/>
    </source>
</evidence>
<dbReference type="PRINTS" id="PR00138">
    <property type="entry name" value="MATRIXIN"/>
</dbReference>
<dbReference type="InterPro" id="IPR024079">
    <property type="entry name" value="MetalloPept_cat_dom_sf"/>
</dbReference>
<evidence type="ECO:0000256" key="9">
    <source>
        <dbReference type="ARBA" id="ARBA00022833"/>
    </source>
</evidence>
<dbReference type="SMART" id="SM00235">
    <property type="entry name" value="ZnMc"/>
    <property type="match status" value="1"/>
</dbReference>
<feature type="binding site" evidence="16">
    <location>
        <position position="167"/>
    </location>
    <ligand>
        <name>Zn(2+)</name>
        <dbReference type="ChEBI" id="CHEBI:29105"/>
        <label>1</label>
    </ligand>
</feature>
<keyword evidence="11" id="KW-0482">Metalloprotease</keyword>
<evidence type="ECO:0000256" key="15">
    <source>
        <dbReference type="PIRSR" id="PIRSR621190-1"/>
    </source>
</evidence>
<comment type="similarity">
    <text evidence="2">Belongs to the peptidase M10A family.</text>
</comment>
<proteinExistence type="inferred from homology"/>
<feature type="binding site" evidence="16">
    <location>
        <position position="174"/>
    </location>
    <ligand>
        <name>Ca(2+)</name>
        <dbReference type="ChEBI" id="CHEBI:29108"/>
        <label>3</label>
    </ligand>
</feature>
<dbReference type="InterPro" id="IPR033739">
    <property type="entry name" value="M10A_MMP"/>
</dbReference>
<feature type="active site" evidence="15">
    <location>
        <position position="219"/>
    </location>
</feature>
<keyword evidence="21" id="KW-1185">Reference proteome</keyword>
<feature type="domain" description="Peptidase metallopeptidase" evidence="19">
    <location>
        <begin position="104"/>
        <end position="264"/>
    </location>
</feature>
<dbReference type="InterPro" id="IPR021158">
    <property type="entry name" value="Pept_M10A_Zn_BS"/>
</dbReference>
<dbReference type="PANTHER" id="PTHR10201:SF151">
    <property type="entry name" value="INTERSTITIAL COLLAGENASE"/>
    <property type="match status" value="1"/>
</dbReference>
<comment type="subcellular location">
    <subcellularLocation>
        <location evidence="1">Secreted</location>
        <location evidence="1">Extracellular space</location>
        <location evidence="1">Extracellular matrix</location>
    </subcellularLocation>
</comment>
<feature type="binding site" evidence="16">
    <location>
        <position position="169"/>
    </location>
    <ligand>
        <name>Zn(2+)</name>
        <dbReference type="ChEBI" id="CHEBI:29105"/>
        <label>1</label>
    </ligand>
</feature>
<keyword evidence="13" id="KW-0865">Zymogen</keyword>
<keyword evidence="4" id="KW-0272">Extracellular matrix</keyword>
<keyword evidence="14" id="KW-1015">Disulfide bond</keyword>
<keyword evidence="3" id="KW-0964">Secreted</keyword>
<dbReference type="Gene3D" id="3.40.390.10">
    <property type="entry name" value="Collagenase (Catalytic Domain)"/>
    <property type="match status" value="1"/>
</dbReference>
<keyword evidence="10 16" id="KW-0106">Calcium</keyword>
<dbReference type="Pfam" id="PF00413">
    <property type="entry name" value="Peptidase_M10"/>
    <property type="match status" value="1"/>
</dbReference>
<feature type="signal peptide" evidence="18">
    <location>
        <begin position="1"/>
        <end position="18"/>
    </location>
</feature>
<evidence type="ECO:0000256" key="10">
    <source>
        <dbReference type="ARBA" id="ARBA00022837"/>
    </source>
</evidence>
<comment type="cofactor">
    <cofactor evidence="16">
        <name>Ca(2+)</name>
        <dbReference type="ChEBI" id="CHEBI:29108"/>
    </cofactor>
    <text evidence="16">Can bind about 5 Ca(2+) ions per subunit.</text>
</comment>
<feature type="binding site" evidence="16">
    <location>
        <position position="222"/>
    </location>
    <ligand>
        <name>Zn(2+)</name>
        <dbReference type="ChEBI" id="CHEBI:29105"/>
        <label>2</label>
        <note>catalytic</note>
    </ligand>
</feature>
<dbReference type="CDD" id="cd04278">
    <property type="entry name" value="ZnMc_MMP"/>
    <property type="match status" value="1"/>
</dbReference>
<comment type="cofactor">
    <cofactor evidence="16">
        <name>Zn(2+)</name>
        <dbReference type="ChEBI" id="CHEBI:29105"/>
    </cofactor>
    <text evidence="16">Binds 2 Zn(2+) ions per subunit.</text>
</comment>
<evidence type="ECO:0000256" key="7">
    <source>
        <dbReference type="ARBA" id="ARBA00022729"/>
    </source>
</evidence>
<dbReference type="InterPro" id="IPR021190">
    <property type="entry name" value="Pept_M10A"/>
</dbReference>
<dbReference type="Ensembl" id="ENSATET00000003658.3">
    <property type="protein sequence ID" value="ENSATEP00000003627.3"/>
    <property type="gene ID" value="ENSATEG00000031990.1"/>
</dbReference>
<keyword evidence="5" id="KW-0645">Protease</keyword>
<feature type="binding site" evidence="16">
    <location>
        <position position="175"/>
    </location>
    <ligand>
        <name>Ca(2+)</name>
        <dbReference type="ChEBI" id="CHEBI:29108"/>
        <label>3</label>
    </ligand>
</feature>
<feature type="binding site" evidence="16">
    <location>
        <position position="157"/>
    </location>
    <ligand>
        <name>Ca(2+)</name>
        <dbReference type="ChEBI" id="CHEBI:29108"/>
        <label>2</label>
    </ligand>
</feature>
<dbReference type="SUPFAM" id="SSF47090">
    <property type="entry name" value="PGBD-like"/>
    <property type="match status" value="1"/>
</dbReference>
<keyword evidence="8" id="KW-0378">Hydrolase</keyword>
<sequence length="269" mass="29869">MKFFSVVVLLMLAGAVYCMPVADVTVDDERFAESYLKRFFNLTEQKGPSVRGGISPVTRTLSDMQRFFGLKITGAMNNETLAVMKKPRCGVPDVSMARFSTFGTNVKWQKNSLTYRIVNYTPDMSRAEVDDSIDKALQVWAKVTPLRFTKIYSGTADIMISFGRRAHGDSYPFDGRGKTLAHAFSPSSGIGGDAHFDEDENFTYRSRTGTNLFMVAAHEFGHSLGLSHSNDRGALMYPVYSYKNPDTFVLPSDDVSGIQSLYGPNPDKP</sequence>
<evidence type="ECO:0000256" key="13">
    <source>
        <dbReference type="ARBA" id="ARBA00023145"/>
    </source>
</evidence>
<feature type="short sequence motif" description="Cysteine switch" evidence="17">
    <location>
        <begin position="87"/>
        <end position="94"/>
    </location>
</feature>
<evidence type="ECO:0000256" key="4">
    <source>
        <dbReference type="ARBA" id="ARBA00022530"/>
    </source>
</evidence>
<feature type="binding site" evidence="16">
    <location>
        <position position="218"/>
    </location>
    <ligand>
        <name>Zn(2+)</name>
        <dbReference type="ChEBI" id="CHEBI:29105"/>
        <label>2</label>
        <note>catalytic</note>
    </ligand>
</feature>
<dbReference type="GO" id="GO:0030198">
    <property type="term" value="P:extracellular matrix organization"/>
    <property type="evidence" value="ECO:0007669"/>
    <property type="project" value="TreeGrafter"/>
</dbReference>
<evidence type="ECO:0000256" key="14">
    <source>
        <dbReference type="ARBA" id="ARBA00023157"/>
    </source>
</evidence>
<protein>
    <recommendedName>
        <fullName evidence="19">Peptidase metallopeptidase domain-containing protein</fullName>
    </recommendedName>
</protein>
<dbReference type="GO" id="GO:0006508">
    <property type="term" value="P:proteolysis"/>
    <property type="evidence" value="ECO:0007669"/>
    <property type="project" value="UniProtKB-KW"/>
</dbReference>
<dbReference type="SUPFAM" id="SSF55486">
    <property type="entry name" value="Metalloproteases ('zincins'), catalytic domain"/>
    <property type="match status" value="1"/>
</dbReference>
<dbReference type="PROSITE" id="PS00546">
    <property type="entry name" value="CYSTEINE_SWITCH"/>
    <property type="match status" value="1"/>
</dbReference>
<accession>A0A3Q1H5M2</accession>
<feature type="binding site" evidence="16">
    <location>
        <position position="123"/>
    </location>
    <ligand>
        <name>Ca(2+)</name>
        <dbReference type="ChEBI" id="CHEBI:29108"/>
        <label>1</label>
    </ligand>
</feature>
<keyword evidence="6 16" id="KW-0479">Metal-binding</keyword>
<feature type="binding site" evidence="16">
    <location>
        <position position="197"/>
    </location>
    <ligand>
        <name>Ca(2+)</name>
        <dbReference type="ChEBI" id="CHEBI:29108"/>
        <label>3</label>
    </ligand>
</feature>
<feature type="chain" id="PRO_5043792277" description="Peptidase metallopeptidase domain-containing protein" evidence="18">
    <location>
        <begin position="19"/>
        <end position="269"/>
    </location>
</feature>
<evidence type="ECO:0000256" key="17">
    <source>
        <dbReference type="PIRSR" id="PIRSR621190-5"/>
    </source>
</evidence>
<keyword evidence="12" id="KW-0177">Collagen degradation</keyword>